<dbReference type="AlphaFoldDB" id="A0A7G8BFN3"/>
<dbReference type="KEGG" id="adin:H7849_20050"/>
<dbReference type="Proteomes" id="UP000515312">
    <property type="component" value="Chromosome"/>
</dbReference>
<dbReference type="EMBL" id="CP060394">
    <property type="protein sequence ID" value="QNI31353.1"/>
    <property type="molecule type" value="Genomic_DNA"/>
</dbReference>
<gene>
    <name evidence="1" type="ORF">H7849_20050</name>
</gene>
<name>A0A7G8BFN3_9BACT</name>
<evidence type="ECO:0000313" key="1">
    <source>
        <dbReference type="EMBL" id="QNI31353.1"/>
    </source>
</evidence>
<reference evidence="1 2" key="1">
    <citation type="submission" date="2020-08" db="EMBL/GenBank/DDBJ databases">
        <title>Edaphobacter telluris sp. nov. and Acidobacterium dinghuensis sp. nov., two acidobacteria isolated from forest soil.</title>
        <authorList>
            <person name="Fu J."/>
            <person name="Qiu L."/>
        </authorList>
    </citation>
    <scope>NUCLEOTIDE SEQUENCE [LARGE SCALE GENOMIC DNA]</scope>
    <source>
        <strain evidence="1">4Y35</strain>
    </source>
</reference>
<accession>A0A7G8BFN3</accession>
<organism evidence="1 2">
    <name type="scientific">Alloacidobacterium dinghuense</name>
    <dbReference type="NCBI Taxonomy" id="2763107"/>
    <lineage>
        <taxon>Bacteria</taxon>
        <taxon>Pseudomonadati</taxon>
        <taxon>Acidobacteriota</taxon>
        <taxon>Terriglobia</taxon>
        <taxon>Terriglobales</taxon>
        <taxon>Acidobacteriaceae</taxon>
        <taxon>Alloacidobacterium</taxon>
    </lineage>
</organism>
<keyword evidence="2" id="KW-1185">Reference proteome</keyword>
<sequence length="147" mass="16190">MSKKWAFCLVSILVLAVLLYPERLTIVPAFHVKLVDQSGDPLANTAVSELWQHNCAQRLETLQQVMTNTQGEVDLPERTLRASLIERTLGCLRQISREGLGTSCGSHFSIVAAGDLKEVARTETVAGVLKSKHSLLLTVKHCNPEEL</sequence>
<proteinExistence type="predicted"/>
<dbReference type="RefSeq" id="WP_186741923.1">
    <property type="nucleotide sequence ID" value="NZ_CP060394.1"/>
</dbReference>
<evidence type="ECO:0000313" key="2">
    <source>
        <dbReference type="Proteomes" id="UP000515312"/>
    </source>
</evidence>
<protein>
    <submittedName>
        <fullName evidence="1">Uncharacterized protein</fullName>
    </submittedName>
</protein>